<dbReference type="Proteomes" id="UP000317730">
    <property type="component" value="Unassembled WGS sequence"/>
</dbReference>
<dbReference type="InterPro" id="IPR007375">
    <property type="entry name" value="SoxG"/>
</dbReference>
<dbReference type="Pfam" id="PF04268">
    <property type="entry name" value="SoxG"/>
    <property type="match status" value="1"/>
</dbReference>
<dbReference type="InterPro" id="IPR027266">
    <property type="entry name" value="TrmE/GcvT-like"/>
</dbReference>
<comment type="caution">
    <text evidence="1">The sequence shown here is derived from an EMBL/GenBank/DDBJ whole genome shotgun (WGS) entry which is preliminary data.</text>
</comment>
<evidence type="ECO:0008006" key="3">
    <source>
        <dbReference type="Google" id="ProtNLM"/>
    </source>
</evidence>
<organism evidence="1 2">
    <name type="scientific">Acetobacter peroxydans</name>
    <dbReference type="NCBI Taxonomy" id="104098"/>
    <lineage>
        <taxon>Bacteria</taxon>
        <taxon>Pseudomonadati</taxon>
        <taxon>Pseudomonadota</taxon>
        <taxon>Alphaproteobacteria</taxon>
        <taxon>Acetobacterales</taxon>
        <taxon>Acetobacteraceae</taxon>
        <taxon>Acetobacter</taxon>
    </lineage>
</organism>
<gene>
    <name evidence="1" type="ORF">APE01nite_23580</name>
</gene>
<dbReference type="EMBL" id="BJMV01000017">
    <property type="protein sequence ID" value="GEB86561.1"/>
    <property type="molecule type" value="Genomic_DNA"/>
</dbReference>
<dbReference type="OrthoDB" id="9814782at2"/>
<name>A0A4Y3TUD8_9PROT</name>
<keyword evidence="2" id="KW-1185">Reference proteome</keyword>
<dbReference type="SUPFAM" id="SSF103025">
    <property type="entry name" value="Folate-binding domain"/>
    <property type="match status" value="1"/>
</dbReference>
<evidence type="ECO:0000313" key="2">
    <source>
        <dbReference type="Proteomes" id="UP000317730"/>
    </source>
</evidence>
<dbReference type="RefSeq" id="WP_141377820.1">
    <property type="nucleotide sequence ID" value="NZ_BAPL01000026.1"/>
</dbReference>
<proteinExistence type="predicted"/>
<sequence>MAESNVDLAGFDLVAGPSLTRWVFQGREAAMQAACAAVGCAVPDMLAVTQAEGATALRLGPYEVLFLLEPAVARGVSAAWAGALAGVAHSLVEVTARQGALSVSGPRAAEVLGCLSPLDFAPGSFVPGTATRTLLDKADGMIWRQAEDRFHLEVWTSFLPYVTAMLKNAAHDTRF</sequence>
<dbReference type="Gene3D" id="3.30.1360.120">
    <property type="entry name" value="Probable tRNA modification gtpase trme, domain 1"/>
    <property type="match status" value="1"/>
</dbReference>
<dbReference type="AlphaFoldDB" id="A0A4Y3TUD8"/>
<dbReference type="Gene3D" id="3.30.70.1520">
    <property type="entry name" value="Heterotetrameric sarcosine oxidase"/>
    <property type="match status" value="1"/>
</dbReference>
<accession>A0A4Y3TUD8</accession>
<protein>
    <recommendedName>
        <fullName evidence="3">Sarcosine oxidase subunit gamma</fullName>
    </recommendedName>
</protein>
<reference evidence="1 2" key="1">
    <citation type="submission" date="2019-06" db="EMBL/GenBank/DDBJ databases">
        <title>Whole genome shotgun sequence of Acetobacter peroxydans NBRC 13755.</title>
        <authorList>
            <person name="Hosoyama A."/>
            <person name="Uohara A."/>
            <person name="Ohji S."/>
            <person name="Ichikawa N."/>
        </authorList>
    </citation>
    <scope>NUCLEOTIDE SEQUENCE [LARGE SCALE GENOMIC DNA]</scope>
    <source>
        <strain evidence="1 2">NBRC 13755</strain>
    </source>
</reference>
<evidence type="ECO:0000313" key="1">
    <source>
        <dbReference type="EMBL" id="GEB86561.1"/>
    </source>
</evidence>